<dbReference type="EMBL" id="JACIEI010000002">
    <property type="protein sequence ID" value="MBB3993263.1"/>
    <property type="molecule type" value="Genomic_DNA"/>
</dbReference>
<organism evidence="2 3">
    <name type="scientific">Sulfitobacter undariae</name>
    <dbReference type="NCBI Taxonomy" id="1563671"/>
    <lineage>
        <taxon>Bacteria</taxon>
        <taxon>Pseudomonadati</taxon>
        <taxon>Pseudomonadota</taxon>
        <taxon>Alphaproteobacteria</taxon>
        <taxon>Rhodobacterales</taxon>
        <taxon>Roseobacteraceae</taxon>
        <taxon>Sulfitobacter</taxon>
    </lineage>
</organism>
<accession>A0A7W6E210</accession>
<evidence type="ECO:0000256" key="1">
    <source>
        <dbReference type="SAM" id="MobiDB-lite"/>
    </source>
</evidence>
<dbReference type="Proteomes" id="UP000530268">
    <property type="component" value="Unassembled WGS sequence"/>
</dbReference>
<evidence type="ECO:0000313" key="2">
    <source>
        <dbReference type="EMBL" id="MBB3993263.1"/>
    </source>
</evidence>
<dbReference type="AlphaFoldDB" id="A0A7W6E210"/>
<sequence>MDADVLSQQEADKKYLRVLRGRELAQPAPKTRAETATASAPAGVIP</sequence>
<reference evidence="2 3" key="1">
    <citation type="submission" date="2020-08" db="EMBL/GenBank/DDBJ databases">
        <title>Genomic Encyclopedia of Type Strains, Phase IV (KMG-IV): sequencing the most valuable type-strain genomes for metagenomic binning, comparative biology and taxonomic classification.</title>
        <authorList>
            <person name="Goeker M."/>
        </authorList>
    </citation>
    <scope>NUCLEOTIDE SEQUENCE [LARGE SCALE GENOMIC DNA]</scope>
    <source>
        <strain evidence="2 3">DSM 102234</strain>
    </source>
</reference>
<comment type="caution">
    <text evidence="2">The sequence shown here is derived from an EMBL/GenBank/DDBJ whole genome shotgun (WGS) entry which is preliminary data.</text>
</comment>
<protein>
    <submittedName>
        <fullName evidence="2">Uncharacterized protein</fullName>
    </submittedName>
</protein>
<evidence type="ECO:0000313" key="3">
    <source>
        <dbReference type="Proteomes" id="UP000530268"/>
    </source>
</evidence>
<feature type="region of interest" description="Disordered" evidence="1">
    <location>
        <begin position="22"/>
        <end position="46"/>
    </location>
</feature>
<keyword evidence="3" id="KW-1185">Reference proteome</keyword>
<gene>
    <name evidence="2" type="ORF">GGR95_000891</name>
</gene>
<name>A0A7W6E210_9RHOB</name>
<proteinExistence type="predicted"/>